<dbReference type="InterPro" id="IPR051533">
    <property type="entry name" value="WaaL-like"/>
</dbReference>
<evidence type="ECO:0000259" key="6">
    <source>
        <dbReference type="Pfam" id="PF04932"/>
    </source>
</evidence>
<keyword evidence="4 5" id="KW-0472">Membrane</keyword>
<comment type="subcellular location">
    <subcellularLocation>
        <location evidence="1">Membrane</location>
        <topology evidence="1">Multi-pass membrane protein</topology>
    </subcellularLocation>
</comment>
<dbReference type="Pfam" id="PF04932">
    <property type="entry name" value="Wzy_C"/>
    <property type="match status" value="1"/>
</dbReference>
<evidence type="ECO:0000313" key="7">
    <source>
        <dbReference type="EMBL" id="MBJ7600959.1"/>
    </source>
</evidence>
<keyword evidence="3 5" id="KW-1133">Transmembrane helix</keyword>
<sequence length="520" mass="55598">MRVGAQGRGEANSSATAQALAASLPAASLTILAALLGGIVIALVGLTYTLIALVALAALIVLPLLLSLRIDEAMAVVILVINLLIDWYQLVDATQLLKLPIHISVVSTGIALVLIGVMYFARPDRNPWITVPYLGLWLIVLILALYPMIQGQTLTGAVKYYINVFVNGALIYVVGTQIGADPERFRRLIALLAGFGALVAVHTVIYVKTGVFLLATHVLNDYLQTRGDFALGGGSQSRAGSFLYNPDMNGAFLAPMVLLTLALLIVARSFRWRLLYLGQTAVTLTALLFTYSTAAWAAMLTGVIVFVLFVSRGRQRWLLFGLICAFGVATALAFRTEFHSFLHHASNPNELTLREGGWLTAIAVIGAFPLTGVGLDPGAYQQLSQPYRVVQEYVALGHPHNAYLELGALAGLPVLILLVVVVLAGFKRALRNMREARDPYRTLIGGGAVALVVLSINSLAINGWTISPLVVFAWLLLGAVASPGWVGGQGSLAAPEATGRIVDGLDADPRQPVQSQREHV</sequence>
<dbReference type="AlphaFoldDB" id="A0A934K8S6"/>
<feature type="transmembrane region" description="Helical" evidence="5">
    <location>
        <begin position="466"/>
        <end position="486"/>
    </location>
</feature>
<evidence type="ECO:0000256" key="2">
    <source>
        <dbReference type="ARBA" id="ARBA00022692"/>
    </source>
</evidence>
<dbReference type="PANTHER" id="PTHR37422:SF13">
    <property type="entry name" value="LIPOPOLYSACCHARIDE BIOSYNTHESIS PROTEIN PA4999-RELATED"/>
    <property type="match status" value="1"/>
</dbReference>
<evidence type="ECO:0000256" key="3">
    <source>
        <dbReference type="ARBA" id="ARBA00022989"/>
    </source>
</evidence>
<dbReference type="GO" id="GO:0016020">
    <property type="term" value="C:membrane"/>
    <property type="evidence" value="ECO:0007669"/>
    <property type="project" value="UniProtKB-SubCell"/>
</dbReference>
<evidence type="ECO:0000313" key="8">
    <source>
        <dbReference type="Proteomes" id="UP000612893"/>
    </source>
</evidence>
<dbReference type="RefSeq" id="WP_338204954.1">
    <property type="nucleotide sequence ID" value="NZ_JAEKNR010000231.1"/>
</dbReference>
<dbReference type="PANTHER" id="PTHR37422">
    <property type="entry name" value="TEICHURONIC ACID BIOSYNTHESIS PROTEIN TUAE"/>
    <property type="match status" value="1"/>
</dbReference>
<feature type="transmembrane region" description="Helical" evidence="5">
    <location>
        <begin position="251"/>
        <end position="270"/>
    </location>
</feature>
<dbReference type="InterPro" id="IPR007016">
    <property type="entry name" value="O-antigen_ligase-rel_domated"/>
</dbReference>
<evidence type="ECO:0000256" key="5">
    <source>
        <dbReference type="SAM" id="Phobius"/>
    </source>
</evidence>
<feature type="transmembrane region" description="Helical" evidence="5">
    <location>
        <begin position="48"/>
        <end position="66"/>
    </location>
</feature>
<keyword evidence="8" id="KW-1185">Reference proteome</keyword>
<feature type="transmembrane region" description="Helical" evidence="5">
    <location>
        <begin position="438"/>
        <end position="460"/>
    </location>
</feature>
<feature type="transmembrane region" description="Helical" evidence="5">
    <location>
        <begin position="406"/>
        <end position="426"/>
    </location>
</feature>
<keyword evidence="7" id="KW-0436">Ligase</keyword>
<feature type="transmembrane region" description="Helical" evidence="5">
    <location>
        <begin position="20"/>
        <end position="42"/>
    </location>
</feature>
<feature type="transmembrane region" description="Helical" evidence="5">
    <location>
        <begin position="101"/>
        <end position="121"/>
    </location>
</feature>
<feature type="transmembrane region" description="Helical" evidence="5">
    <location>
        <begin position="128"/>
        <end position="148"/>
    </location>
</feature>
<proteinExistence type="predicted"/>
<feature type="transmembrane region" description="Helical" evidence="5">
    <location>
        <begin position="188"/>
        <end position="207"/>
    </location>
</feature>
<name>A0A934K8S6_9BACT</name>
<feature type="transmembrane region" description="Helical" evidence="5">
    <location>
        <begin position="160"/>
        <end position="176"/>
    </location>
</feature>
<comment type="caution">
    <text evidence="7">The sequence shown here is derived from an EMBL/GenBank/DDBJ whole genome shotgun (WGS) entry which is preliminary data.</text>
</comment>
<feature type="transmembrane region" description="Helical" evidence="5">
    <location>
        <begin position="282"/>
        <end position="311"/>
    </location>
</feature>
<dbReference type="Proteomes" id="UP000612893">
    <property type="component" value="Unassembled WGS sequence"/>
</dbReference>
<organism evidence="7 8">
    <name type="scientific">Candidatus Nephthysia bennettiae</name>
    <dbReference type="NCBI Taxonomy" id="3127016"/>
    <lineage>
        <taxon>Bacteria</taxon>
        <taxon>Bacillati</taxon>
        <taxon>Candidatus Dormiibacterota</taxon>
        <taxon>Candidatus Dormibacteria</taxon>
        <taxon>Candidatus Dormibacterales</taxon>
        <taxon>Candidatus Dormibacteraceae</taxon>
        <taxon>Candidatus Nephthysia</taxon>
    </lineage>
</organism>
<feature type="domain" description="O-antigen ligase-related" evidence="6">
    <location>
        <begin position="282"/>
        <end position="419"/>
    </location>
</feature>
<gene>
    <name evidence="7" type="ORF">JF922_23180</name>
</gene>
<keyword evidence="2 5" id="KW-0812">Transmembrane</keyword>
<feature type="transmembrane region" description="Helical" evidence="5">
    <location>
        <begin position="317"/>
        <end position="335"/>
    </location>
</feature>
<accession>A0A934K8S6</accession>
<reference evidence="7" key="1">
    <citation type="submission" date="2020-10" db="EMBL/GenBank/DDBJ databases">
        <title>Ca. Dormibacterota MAGs.</title>
        <authorList>
            <person name="Montgomery K."/>
        </authorList>
    </citation>
    <scope>NUCLEOTIDE SEQUENCE [LARGE SCALE GENOMIC DNA]</scope>
    <source>
        <strain evidence="7">SC8812_S17_10</strain>
    </source>
</reference>
<dbReference type="GO" id="GO:0016874">
    <property type="term" value="F:ligase activity"/>
    <property type="evidence" value="ECO:0007669"/>
    <property type="project" value="UniProtKB-KW"/>
</dbReference>
<evidence type="ECO:0000256" key="4">
    <source>
        <dbReference type="ARBA" id="ARBA00023136"/>
    </source>
</evidence>
<feature type="transmembrane region" description="Helical" evidence="5">
    <location>
        <begin position="73"/>
        <end position="89"/>
    </location>
</feature>
<dbReference type="EMBL" id="JAEKNR010000231">
    <property type="protein sequence ID" value="MBJ7600959.1"/>
    <property type="molecule type" value="Genomic_DNA"/>
</dbReference>
<protein>
    <submittedName>
        <fullName evidence="7">O-antigen ligase family protein</fullName>
    </submittedName>
</protein>
<evidence type="ECO:0000256" key="1">
    <source>
        <dbReference type="ARBA" id="ARBA00004141"/>
    </source>
</evidence>